<dbReference type="AlphaFoldDB" id="G7Q525"/>
<evidence type="ECO:0000313" key="2">
    <source>
        <dbReference type="Proteomes" id="UP000004662"/>
    </source>
</evidence>
<dbReference type="InterPro" id="IPR046203">
    <property type="entry name" value="DUF6236"/>
</dbReference>
<accession>G7Q525</accession>
<dbReference type="HOGENOM" id="CLU_768818_0_0_7"/>
<reference evidence="2" key="1">
    <citation type="journal article" date="2015" name="Genome Announc.">
        <title>High-Quality Draft Genome Sequence of Desulfovibrio carbinoliphilus FW-101-2B, an Organic Acid-Oxidizing Sulfate-Reducing Bacterium Isolated from Uranium(VI)-Contaminated Groundwater.</title>
        <authorList>
            <person name="Ramsay B.D."/>
            <person name="Hwang C."/>
            <person name="Woo H.L."/>
            <person name="Carroll S.L."/>
            <person name="Lucas S."/>
            <person name="Han J."/>
            <person name="Lapidus A.L."/>
            <person name="Cheng J.F."/>
            <person name="Goodwin L.A."/>
            <person name="Pitluck S."/>
            <person name="Peters L."/>
            <person name="Chertkov O."/>
            <person name="Held B."/>
            <person name="Detter J.C."/>
            <person name="Han C.S."/>
            <person name="Tapia R."/>
            <person name="Land M.L."/>
            <person name="Hauser L.J."/>
            <person name="Kyrpides N.C."/>
            <person name="Ivanova N.N."/>
            <person name="Mikhailova N."/>
            <person name="Pagani I."/>
            <person name="Woyke T."/>
            <person name="Arkin A.P."/>
            <person name="Dehal P."/>
            <person name="Chivian D."/>
            <person name="Criddle C.S."/>
            <person name="Wu W."/>
            <person name="Chakraborty R."/>
            <person name="Hazen T.C."/>
            <person name="Fields M.W."/>
        </authorList>
    </citation>
    <scope>NUCLEOTIDE SEQUENCE [LARGE SCALE GENOMIC DNA]</scope>
    <source>
        <strain evidence="2">FW-101-2B</strain>
    </source>
</reference>
<name>G7Q525_9BACT</name>
<gene>
    <name evidence="1" type="ORF">DFW101_1946</name>
</gene>
<dbReference type="RefSeq" id="WP_009181339.1">
    <property type="nucleotide sequence ID" value="NZ_CM001368.1"/>
</dbReference>
<protein>
    <submittedName>
        <fullName evidence="1">Uncharacterized protein</fullName>
    </submittedName>
</protein>
<organism evidence="1 2">
    <name type="scientific">Solidesulfovibrio carbinoliphilus subsp. oakridgensis</name>
    <dbReference type="NCBI Taxonomy" id="694327"/>
    <lineage>
        <taxon>Bacteria</taxon>
        <taxon>Pseudomonadati</taxon>
        <taxon>Thermodesulfobacteriota</taxon>
        <taxon>Desulfovibrionia</taxon>
        <taxon>Desulfovibrionales</taxon>
        <taxon>Desulfovibrionaceae</taxon>
        <taxon>Solidesulfovibrio</taxon>
    </lineage>
</organism>
<dbReference type="OrthoDB" id="9115306at2"/>
<dbReference type="Pfam" id="PF19749">
    <property type="entry name" value="DUF6236"/>
    <property type="match status" value="1"/>
</dbReference>
<keyword evidence="2" id="KW-1185">Reference proteome</keyword>
<dbReference type="eggNOG" id="ENOG5032CEY">
    <property type="taxonomic scope" value="Bacteria"/>
</dbReference>
<dbReference type="EMBL" id="CM001368">
    <property type="protein sequence ID" value="EHJ47952.1"/>
    <property type="molecule type" value="Genomic_DNA"/>
</dbReference>
<evidence type="ECO:0000313" key="1">
    <source>
        <dbReference type="EMBL" id="EHJ47952.1"/>
    </source>
</evidence>
<sequence>MAQALYYPWIDIIDEAWLKTAFLYWDSVRTIVPESIKVPYSTNAGQALQDIEFLVPLRVHPNMEEIEDLTEDVMSYLGTVEGALILTGPCSPGHHIHLDKLPYELSRLADIHPQKLPFAIQNLLEDFMSPSMRGHDYLRVSDKFANYYMTLLASRLAERIGAQLLTPLPAAARLAVTARFDAQLNRVVPRAMNLHQREWREYEAYGPRQLMPKDLASGMLANLAIERLGVSANTPIERLIKFRESHNDELALFRKKIEQLAASVEENLPIEALRQRITNLYTEEVVPAISTLKAALEGRRIKWLSDGLLKVAFLSAGSTTMLAMTGLDVPTALLAGAGISLIATGATYNVDKQESLRSNPFTYLLSMGKISCNNNY</sequence>
<dbReference type="Proteomes" id="UP000004662">
    <property type="component" value="Chromosome"/>
</dbReference>
<proteinExistence type="predicted"/>